<feature type="non-terminal residue" evidence="11">
    <location>
        <position position="1"/>
    </location>
</feature>
<dbReference type="SUPFAM" id="SSF57667">
    <property type="entry name" value="beta-beta-alpha zinc fingers"/>
    <property type="match status" value="1"/>
</dbReference>
<evidence type="ECO:0000313" key="11">
    <source>
        <dbReference type="EMBL" id="AEO33599.1"/>
    </source>
</evidence>
<evidence type="ECO:0000256" key="3">
    <source>
        <dbReference type="ARBA" id="ARBA00022771"/>
    </source>
</evidence>
<proteinExistence type="evidence at transcript level"/>
<dbReference type="InterPro" id="IPR000690">
    <property type="entry name" value="Matrin/U1-C_Znf_C2H2"/>
</dbReference>
<dbReference type="InterPro" id="IPR036236">
    <property type="entry name" value="Znf_C2H2_sf"/>
</dbReference>
<keyword evidence="7" id="KW-0687">Ribonucleoprotein</keyword>
<dbReference type="GO" id="GO:0008270">
    <property type="term" value="F:zinc ion binding"/>
    <property type="evidence" value="ECO:0007669"/>
    <property type="project" value="UniProtKB-KW"/>
</dbReference>
<feature type="domain" description="Matrin-type" evidence="10">
    <location>
        <begin position="66"/>
        <end position="98"/>
    </location>
</feature>
<accession>G3MJD1</accession>
<evidence type="ECO:0000256" key="6">
    <source>
        <dbReference type="ARBA" id="ARBA00023242"/>
    </source>
</evidence>
<dbReference type="AlphaFoldDB" id="G3MJD1"/>
<evidence type="ECO:0000256" key="7">
    <source>
        <dbReference type="ARBA" id="ARBA00023274"/>
    </source>
</evidence>
<evidence type="ECO:0000256" key="9">
    <source>
        <dbReference type="SAM" id="MobiDB-lite"/>
    </source>
</evidence>
<evidence type="ECO:0000259" key="10">
    <source>
        <dbReference type="PROSITE" id="PS50171"/>
    </source>
</evidence>
<dbReference type="InterPro" id="IPR013085">
    <property type="entry name" value="U1-CZ_Znf_C2H2"/>
</dbReference>
<keyword evidence="2" id="KW-0479">Metal-binding</keyword>
<comment type="subunit">
    <text evidence="8">Component of the U1 snRNP. The U1 snRNP is composed of the U1 snRNA and the 7 core Sm proteins SNRPB, SNRPD1, SNRPD2, SNRPD3, SNRPE, SNRPF and SNRPG that assemble in a heptameric protein ring on the Sm site of the small nuclear RNA to form the core snRNP, and at least 3 U1 snRNP-specific proteins SNRNP70/U1-70K, SNRPA/U1-A and SNRPC/U1-C. SNRPC/U1-C interacts with U1 snRNA and the 5' splice-site region of the pre-mRNA. Interacts (via N-terminus) with TIA1 (via C-terminus); thereby promoting spliceosomal U1 snRNP recruitment to 5' splice sites.</text>
</comment>
<keyword evidence="5" id="KW-0694">RNA-binding</keyword>
<feature type="region of interest" description="Disordered" evidence="9">
    <location>
        <begin position="217"/>
        <end position="254"/>
    </location>
</feature>
<keyword evidence="4" id="KW-0862">Zinc</keyword>
<organism evidence="11">
    <name type="scientific">Amblyomma maculatum</name>
    <name type="common">Gulf Coast tick</name>
    <dbReference type="NCBI Taxonomy" id="34609"/>
    <lineage>
        <taxon>Eukaryota</taxon>
        <taxon>Metazoa</taxon>
        <taxon>Ecdysozoa</taxon>
        <taxon>Arthropoda</taxon>
        <taxon>Chelicerata</taxon>
        <taxon>Arachnida</taxon>
        <taxon>Acari</taxon>
        <taxon>Parasitiformes</taxon>
        <taxon>Ixodida</taxon>
        <taxon>Ixodoidea</taxon>
        <taxon>Ixodidae</taxon>
        <taxon>Amblyomminae</taxon>
        <taxon>Amblyomma</taxon>
    </lineage>
</organism>
<dbReference type="InterPro" id="IPR003604">
    <property type="entry name" value="Matrin/U1-like-C_Znf_C2H2"/>
</dbReference>
<dbReference type="GO" id="GO:0030627">
    <property type="term" value="F:pre-mRNA 5'-splice site binding"/>
    <property type="evidence" value="ECO:0007669"/>
    <property type="project" value="InterPro"/>
</dbReference>
<evidence type="ECO:0000256" key="8">
    <source>
        <dbReference type="ARBA" id="ARBA00046357"/>
    </source>
</evidence>
<keyword evidence="6" id="KW-0539">Nucleus</keyword>
<feature type="non-terminal residue" evidence="11">
    <location>
        <position position="254"/>
    </location>
</feature>
<comment type="subcellular location">
    <subcellularLocation>
        <location evidence="1">Nucleus</location>
    </subcellularLocation>
</comment>
<dbReference type="InterPro" id="IPR017340">
    <property type="entry name" value="U1_snRNP-C"/>
</dbReference>
<evidence type="ECO:0000256" key="5">
    <source>
        <dbReference type="ARBA" id="ARBA00022884"/>
    </source>
</evidence>
<dbReference type="PANTHER" id="PTHR31148">
    <property type="entry name" value="U1 SMALL NUCLEAR RIBONUCLEOPROTEIN C"/>
    <property type="match status" value="1"/>
</dbReference>
<dbReference type="HAMAP" id="MF_03153">
    <property type="entry name" value="U1_C"/>
    <property type="match status" value="1"/>
</dbReference>
<evidence type="ECO:0000256" key="4">
    <source>
        <dbReference type="ARBA" id="ARBA00022833"/>
    </source>
</evidence>
<sequence>PDRSTTNARRTGGAPGPTPKVPSSPILILPEISKTLIFSPLRFCRSLTISAAGLRPYIYQIKMPRYYCDYCDTYLTHDSPSVRKQHNAGYKHKANVRSYYQQFEEQQTQSLIDQRIKEHLGQAAAFHQVGATFNQHLMSLQGNPQRPRLPILAPPIFPMGASPQGPIPSLLPGMRPPVLPVPMAGVPGYGAPPNAPPSMLPPVATSMPMQMNTMPRPPMMNPPPSGMTNTSTSNGAAALGNPATYGAPAAPAAS</sequence>
<dbReference type="PANTHER" id="PTHR31148:SF1">
    <property type="entry name" value="U1 SMALL NUCLEAR RIBONUCLEOPROTEIN C"/>
    <property type="match status" value="1"/>
</dbReference>
<dbReference type="EMBL" id="JO841982">
    <property type="protein sequence ID" value="AEO33599.1"/>
    <property type="molecule type" value="mRNA"/>
</dbReference>
<evidence type="ECO:0000256" key="1">
    <source>
        <dbReference type="ARBA" id="ARBA00004123"/>
    </source>
</evidence>
<feature type="region of interest" description="Disordered" evidence="9">
    <location>
        <begin position="1"/>
        <end position="22"/>
    </location>
</feature>
<dbReference type="FunFam" id="3.30.160.60:FF:000059">
    <property type="entry name" value="U1 small nuclear ribonucleoprotein C"/>
    <property type="match status" value="1"/>
</dbReference>
<dbReference type="PROSITE" id="PS50171">
    <property type="entry name" value="ZF_MATRIN"/>
    <property type="match status" value="1"/>
</dbReference>
<dbReference type="Pfam" id="PF06220">
    <property type="entry name" value="zf-U1"/>
    <property type="match status" value="1"/>
</dbReference>
<dbReference type="Gene3D" id="3.30.160.60">
    <property type="entry name" value="Classic Zinc Finger"/>
    <property type="match status" value="1"/>
</dbReference>
<keyword evidence="3" id="KW-0863">Zinc-finger</keyword>
<dbReference type="GO" id="GO:0000395">
    <property type="term" value="P:mRNA 5'-splice site recognition"/>
    <property type="evidence" value="ECO:0007669"/>
    <property type="project" value="InterPro"/>
</dbReference>
<protein>
    <recommendedName>
        <fullName evidence="10">Matrin-type domain-containing protein</fullName>
    </recommendedName>
</protein>
<dbReference type="GO" id="GO:0005685">
    <property type="term" value="C:U1 snRNP"/>
    <property type="evidence" value="ECO:0007669"/>
    <property type="project" value="InterPro"/>
</dbReference>
<name>G3MJD1_AMBMU</name>
<reference evidence="11" key="1">
    <citation type="journal article" date="2011" name="PLoS ONE">
        <title>A deep insight into the sialotranscriptome of the gulf coast tick, Amblyomma maculatum.</title>
        <authorList>
            <person name="Karim S."/>
            <person name="Singh P."/>
            <person name="Ribeiro J.M."/>
        </authorList>
    </citation>
    <scope>NUCLEOTIDE SEQUENCE</scope>
    <source>
        <tissue evidence="11">Salivary gland</tissue>
    </source>
</reference>
<dbReference type="SMART" id="SM00451">
    <property type="entry name" value="ZnF_U1"/>
    <property type="match status" value="1"/>
</dbReference>
<evidence type="ECO:0000256" key="2">
    <source>
        <dbReference type="ARBA" id="ARBA00022723"/>
    </source>
</evidence>